<dbReference type="Gene3D" id="1.20.1250.20">
    <property type="entry name" value="MFS general substrate transporter like domains"/>
    <property type="match status" value="2"/>
</dbReference>
<feature type="transmembrane region" description="Helical" evidence="2">
    <location>
        <begin position="661"/>
        <end position="679"/>
    </location>
</feature>
<dbReference type="OrthoDB" id="6118522at2759"/>
<keyword evidence="2" id="KW-0812">Transmembrane</keyword>
<keyword evidence="4" id="KW-1185">Reference proteome</keyword>
<feature type="transmembrane region" description="Helical" evidence="2">
    <location>
        <begin position="626"/>
        <end position="654"/>
    </location>
</feature>
<feature type="transmembrane region" description="Helical" evidence="2">
    <location>
        <begin position="596"/>
        <end position="614"/>
    </location>
</feature>
<feature type="region of interest" description="Disordered" evidence="1">
    <location>
        <begin position="1"/>
        <end position="24"/>
    </location>
</feature>
<dbReference type="InterPro" id="IPR050327">
    <property type="entry name" value="Proton-linked_MCT"/>
</dbReference>
<keyword evidence="2" id="KW-0472">Membrane</keyword>
<gene>
    <name evidence="3" type="ORF">C0Q70_10144</name>
</gene>
<keyword evidence="2" id="KW-1133">Transmembrane helix</keyword>
<feature type="transmembrane region" description="Helical" evidence="2">
    <location>
        <begin position="146"/>
        <end position="172"/>
    </location>
</feature>
<feature type="transmembrane region" description="Helical" evidence="2">
    <location>
        <begin position="101"/>
        <end position="117"/>
    </location>
</feature>
<feature type="transmembrane region" description="Helical" evidence="2">
    <location>
        <begin position="215"/>
        <end position="240"/>
    </location>
</feature>
<reference evidence="3 4" key="1">
    <citation type="submission" date="2018-04" db="EMBL/GenBank/DDBJ databases">
        <title>The genome of golden apple snail Pomacea canaliculata provides insight into stress tolerance and invasive adaptation.</title>
        <authorList>
            <person name="Liu C."/>
            <person name="Liu B."/>
            <person name="Ren Y."/>
            <person name="Zhang Y."/>
            <person name="Wang H."/>
            <person name="Li S."/>
            <person name="Jiang F."/>
            <person name="Yin L."/>
            <person name="Zhang G."/>
            <person name="Qian W."/>
            <person name="Fan W."/>
        </authorList>
    </citation>
    <scope>NUCLEOTIDE SEQUENCE [LARGE SCALE GENOMIC DNA]</scope>
    <source>
        <strain evidence="3">SZHN2017</strain>
        <tissue evidence="3">Muscle</tissue>
    </source>
</reference>
<sequence length="816" mass="88600">MKKLSEEISGKTESPTEEAHRGQSFRLQTGLEVTVPTGAVDGELKKKPRMQCLIFLASVIILPAVVMFPDMMELAILQGIGLEDVSTLISLAQEYTDTYKIVYGVFGIVSGILITLFNYRPVAAVGAVLSCLGCLITSFLDLENEQAVTFVFCILPGVGNSFLYTAAVVAILECFGNKRMLIVIFTFVLEILVELILALIALPNMYAVLNSSWRATLGIMCGIYGLCLLASSALVPLNFYMKDNPRQSLRSRIMNTEALRVFKSPLLYAMGGVFFFTGIGLDTPVNHVRHWYTFAVVILLSAVLFAMITSCYFFRKLTSDTSLLVITVLGFLMGILSLSVKWFARTSHKKPDSTGDGMQNLGLTVGCLTFASGVGSFIGEKSTDAMSRRDAPFYLFGAALITSSLMVLVVIRLVKTAARTPYETNNEEQGVADVTQPPTTVTVDLPRENLQSLLLTLFLAGEKPGSDLTAQVTETSLQLATGGGQCRTADGRQLTGVGNNFLYTAALVAILECFGDVRILIVLFTFFSEILVELILEVTPLPSDNLSWRAILGIMCGIYGLCLLASSALVPLNLYMNENPRQSLRSRIMNTEALRVFKSPLLYAMGGVFLFTGIGGLDIPVILVGIWYTFASVILLSAVLFAALLAMITSCCFYGKLTRDASLVLITTLGFLMGILSLSVKWFDALPYTCIYSVLYGLGYGLREPVTRNLIPLVMGRECLGLTVGCLTFASGVGSIIEEKSTVAMESALKRVDTSFYLYGAALITSSLMVLVVIRLVKTAAGTPYQINNEEQGVADVTQPPTTGTIDLPRENLQVV</sequence>
<dbReference type="EMBL" id="PZQS01000005">
    <property type="protein sequence ID" value="PVD30869.1"/>
    <property type="molecule type" value="Genomic_DNA"/>
</dbReference>
<feature type="transmembrane region" description="Helical" evidence="2">
    <location>
        <begin position="291"/>
        <end position="314"/>
    </location>
</feature>
<accession>A0A2T7PBT2</accession>
<dbReference type="PANTHER" id="PTHR11360">
    <property type="entry name" value="MONOCARBOXYLATE TRANSPORTER"/>
    <property type="match status" value="1"/>
</dbReference>
<feature type="compositionally biased region" description="Basic and acidic residues" evidence="1">
    <location>
        <begin position="1"/>
        <end position="10"/>
    </location>
</feature>
<dbReference type="InterPro" id="IPR011701">
    <property type="entry name" value="MFS"/>
</dbReference>
<evidence type="ECO:0000256" key="2">
    <source>
        <dbReference type="SAM" id="Phobius"/>
    </source>
</evidence>
<evidence type="ECO:0000313" key="4">
    <source>
        <dbReference type="Proteomes" id="UP000245119"/>
    </source>
</evidence>
<organism evidence="3 4">
    <name type="scientific">Pomacea canaliculata</name>
    <name type="common">Golden apple snail</name>
    <dbReference type="NCBI Taxonomy" id="400727"/>
    <lineage>
        <taxon>Eukaryota</taxon>
        <taxon>Metazoa</taxon>
        <taxon>Spiralia</taxon>
        <taxon>Lophotrochozoa</taxon>
        <taxon>Mollusca</taxon>
        <taxon>Gastropoda</taxon>
        <taxon>Caenogastropoda</taxon>
        <taxon>Architaenioglossa</taxon>
        <taxon>Ampullarioidea</taxon>
        <taxon>Ampullariidae</taxon>
        <taxon>Pomacea</taxon>
    </lineage>
</organism>
<dbReference type="AlphaFoldDB" id="A0A2T7PBT2"/>
<dbReference type="PANTHER" id="PTHR11360:SF260">
    <property type="entry name" value="MFS DOMAIN-CONTAINING PROTEIN"/>
    <property type="match status" value="1"/>
</dbReference>
<proteinExistence type="predicted"/>
<protein>
    <submittedName>
        <fullName evidence="3">Uncharacterized protein</fullName>
    </submittedName>
</protein>
<feature type="transmembrane region" description="Helical" evidence="2">
    <location>
        <begin position="393"/>
        <end position="414"/>
    </location>
</feature>
<dbReference type="SUPFAM" id="SSF103473">
    <property type="entry name" value="MFS general substrate transporter"/>
    <property type="match status" value="2"/>
</dbReference>
<dbReference type="GO" id="GO:0008028">
    <property type="term" value="F:monocarboxylic acid transmembrane transporter activity"/>
    <property type="evidence" value="ECO:0007669"/>
    <property type="project" value="TreeGrafter"/>
</dbReference>
<feature type="transmembrane region" description="Helical" evidence="2">
    <location>
        <begin position="53"/>
        <end position="81"/>
    </location>
</feature>
<dbReference type="Proteomes" id="UP000245119">
    <property type="component" value="Linkage Group LG5"/>
</dbReference>
<comment type="caution">
    <text evidence="3">The sequence shown here is derived from an EMBL/GenBank/DDBJ whole genome shotgun (WGS) entry which is preliminary data.</text>
</comment>
<feature type="transmembrane region" description="Helical" evidence="2">
    <location>
        <begin position="547"/>
        <end position="575"/>
    </location>
</feature>
<dbReference type="InterPro" id="IPR036259">
    <property type="entry name" value="MFS_trans_sf"/>
</dbReference>
<name>A0A2T7PBT2_POMCA</name>
<feature type="transmembrane region" description="Helical" evidence="2">
    <location>
        <begin position="261"/>
        <end position="279"/>
    </location>
</feature>
<feature type="transmembrane region" description="Helical" evidence="2">
    <location>
        <begin position="181"/>
        <end position="203"/>
    </location>
</feature>
<evidence type="ECO:0000256" key="1">
    <source>
        <dbReference type="SAM" id="MobiDB-lite"/>
    </source>
</evidence>
<feature type="transmembrane region" description="Helical" evidence="2">
    <location>
        <begin position="757"/>
        <end position="777"/>
    </location>
</feature>
<feature type="transmembrane region" description="Helical" evidence="2">
    <location>
        <begin position="122"/>
        <end position="140"/>
    </location>
</feature>
<dbReference type="Pfam" id="PF07690">
    <property type="entry name" value="MFS_1"/>
    <property type="match status" value="1"/>
</dbReference>
<feature type="transmembrane region" description="Helical" evidence="2">
    <location>
        <begin position="321"/>
        <end position="344"/>
    </location>
</feature>
<evidence type="ECO:0000313" key="3">
    <source>
        <dbReference type="EMBL" id="PVD30869.1"/>
    </source>
</evidence>